<dbReference type="SUPFAM" id="SSF52058">
    <property type="entry name" value="L domain-like"/>
    <property type="match status" value="1"/>
</dbReference>
<dbReference type="Gene3D" id="3.80.10.10">
    <property type="entry name" value="Ribonuclease Inhibitor"/>
    <property type="match status" value="1"/>
</dbReference>
<feature type="domain" description="R13L1/DRL21-like LRR repeat region" evidence="3">
    <location>
        <begin position="350"/>
        <end position="465"/>
    </location>
</feature>
<reference evidence="4" key="2">
    <citation type="journal article" date="2015" name="Data Brief">
        <title>Shoot transcriptome of the giant reed, Arundo donax.</title>
        <authorList>
            <person name="Barrero R.A."/>
            <person name="Guerrero F.D."/>
            <person name="Moolhuijzen P."/>
            <person name="Goolsby J.A."/>
            <person name="Tidwell J."/>
            <person name="Bellgard S.E."/>
            <person name="Bellgard M.I."/>
        </authorList>
    </citation>
    <scope>NUCLEOTIDE SEQUENCE</scope>
    <source>
        <tissue evidence="4">Shoot tissue taken approximately 20 cm above the soil surface</tissue>
    </source>
</reference>
<dbReference type="PANTHER" id="PTHR23155">
    <property type="entry name" value="DISEASE RESISTANCE PROTEIN RP"/>
    <property type="match status" value="1"/>
</dbReference>
<dbReference type="Gene3D" id="1.10.8.430">
    <property type="entry name" value="Helical domain of apoptotic protease-activating factors"/>
    <property type="match status" value="1"/>
</dbReference>
<dbReference type="InterPro" id="IPR036388">
    <property type="entry name" value="WH-like_DNA-bd_sf"/>
</dbReference>
<dbReference type="Gene3D" id="1.10.10.10">
    <property type="entry name" value="Winged helix-like DNA-binding domain superfamily/Winged helix DNA-binding domain"/>
    <property type="match status" value="1"/>
</dbReference>
<dbReference type="InterPro" id="IPR032675">
    <property type="entry name" value="LRR_dom_sf"/>
</dbReference>
<dbReference type="PANTHER" id="PTHR23155:SF988">
    <property type="entry name" value="OS06G0707733 PROTEIN"/>
    <property type="match status" value="1"/>
</dbReference>
<dbReference type="InterPro" id="IPR058922">
    <property type="entry name" value="WHD_DRP"/>
</dbReference>
<dbReference type="Pfam" id="PF25019">
    <property type="entry name" value="LRR_R13L1-DRL21"/>
    <property type="match status" value="1"/>
</dbReference>
<dbReference type="Pfam" id="PF23559">
    <property type="entry name" value="WHD_DRP"/>
    <property type="match status" value="1"/>
</dbReference>
<dbReference type="InterPro" id="IPR042197">
    <property type="entry name" value="Apaf_helical"/>
</dbReference>
<reference evidence="4" key="1">
    <citation type="submission" date="2014-09" db="EMBL/GenBank/DDBJ databases">
        <authorList>
            <person name="Magalhaes I.L.F."/>
            <person name="Oliveira U."/>
            <person name="Santos F.R."/>
            <person name="Vidigal T.H.D.A."/>
            <person name="Brescovit A.D."/>
            <person name="Santos A.J."/>
        </authorList>
    </citation>
    <scope>NUCLEOTIDE SEQUENCE</scope>
    <source>
        <tissue evidence="4">Shoot tissue taken approximately 20 cm above the soil surface</tissue>
    </source>
</reference>
<organism evidence="4">
    <name type="scientific">Arundo donax</name>
    <name type="common">Giant reed</name>
    <name type="synonym">Donax arundinaceus</name>
    <dbReference type="NCBI Taxonomy" id="35708"/>
    <lineage>
        <taxon>Eukaryota</taxon>
        <taxon>Viridiplantae</taxon>
        <taxon>Streptophyta</taxon>
        <taxon>Embryophyta</taxon>
        <taxon>Tracheophyta</taxon>
        <taxon>Spermatophyta</taxon>
        <taxon>Magnoliopsida</taxon>
        <taxon>Liliopsida</taxon>
        <taxon>Poales</taxon>
        <taxon>Poaceae</taxon>
        <taxon>PACMAD clade</taxon>
        <taxon>Arundinoideae</taxon>
        <taxon>Arundineae</taxon>
        <taxon>Arundo</taxon>
    </lineage>
</organism>
<dbReference type="InterPro" id="IPR044974">
    <property type="entry name" value="Disease_R_plants"/>
</dbReference>
<dbReference type="SUPFAM" id="SSF52540">
    <property type="entry name" value="P-loop containing nucleoside triphosphate hydrolases"/>
    <property type="match status" value="1"/>
</dbReference>
<sequence>MLGKKIVSKLKGFPLAAKTVGRLLRNPLTLEHWTRVLESKEWELQTDENDIMPALKLSYDYPPFHLQQCFYYCALFPEDYEFDGKELVHLWIGLDILQPCDQNRSIEDVGLSNLNDLVDQGFLKKNERAHGCPYYVVHDLLHDLAVNISAIECLSISSTNVKSIQITQHVRHLSIIVDNKDVEDRKSFKNYKNELVALNNRLKVENLRTLMLFGEHHGSFAKTFGDLFEKATALRTIYLFGASYNVEDMLCNFSKLVHLRYLRIKSKYWEDRCLMSALSRLYHLEVIDIQEWKGCSGSTRDISNLVKLRHFLVPKDSLQLHSNVVEVGKMKLLSELRSFETGKEGKGFELSQLGQLSELGGSLSIRNLEKIQAIEEAGEAKLIHKNRLHKLTLEWDATRCNKDATCEENALEILQPHSNLQDLCIRGHGGSNCPKWLGESISVKSLESLHLDDVSWKDFPPLGELWLINEHGEYCQGCIPGQSFSNLKRLELVNISNLKKWAGNCPCDLFSHLEVLIIKDCPELVELPISHHSCFQPKQEINMAWFPRLQSLEILNCLKLVSLPRVPWTSNPCSANIR</sequence>
<evidence type="ECO:0000259" key="2">
    <source>
        <dbReference type="Pfam" id="PF23559"/>
    </source>
</evidence>
<evidence type="ECO:0000259" key="3">
    <source>
        <dbReference type="Pfam" id="PF25019"/>
    </source>
</evidence>
<evidence type="ECO:0000313" key="4">
    <source>
        <dbReference type="EMBL" id="JAD15236.1"/>
    </source>
</evidence>
<proteinExistence type="predicted"/>
<name>A0A0A8XNX2_ARUDO</name>
<keyword evidence="1" id="KW-0611">Plant defense</keyword>
<dbReference type="InterPro" id="IPR027417">
    <property type="entry name" value="P-loop_NTPase"/>
</dbReference>
<evidence type="ECO:0008006" key="5">
    <source>
        <dbReference type="Google" id="ProtNLM"/>
    </source>
</evidence>
<protein>
    <recommendedName>
        <fullName evidence="5">NB-ARC domain-containing protein</fullName>
    </recommendedName>
</protein>
<dbReference type="AlphaFoldDB" id="A0A0A8XNX2"/>
<dbReference type="GO" id="GO:0098542">
    <property type="term" value="P:defense response to other organism"/>
    <property type="evidence" value="ECO:0007669"/>
    <property type="project" value="TreeGrafter"/>
</dbReference>
<dbReference type="EMBL" id="GBRH01282659">
    <property type="protein sequence ID" value="JAD15236.1"/>
    <property type="molecule type" value="Transcribed_RNA"/>
</dbReference>
<feature type="domain" description="Disease resistance protein winged helix" evidence="2">
    <location>
        <begin position="75"/>
        <end position="145"/>
    </location>
</feature>
<evidence type="ECO:0000256" key="1">
    <source>
        <dbReference type="ARBA" id="ARBA00022821"/>
    </source>
</evidence>
<accession>A0A0A8XNX2</accession>
<dbReference type="InterPro" id="IPR056789">
    <property type="entry name" value="LRR_R13L1-DRL21"/>
</dbReference>